<dbReference type="AlphaFoldDB" id="A0AAE0HYL3"/>
<proteinExistence type="predicted"/>
<protein>
    <submittedName>
        <fullName evidence="2">Uncharacterized protein</fullName>
    </submittedName>
</protein>
<accession>A0AAE0HYL3</accession>
<evidence type="ECO:0000313" key="3">
    <source>
        <dbReference type="Proteomes" id="UP001283341"/>
    </source>
</evidence>
<keyword evidence="3" id="KW-1185">Reference proteome</keyword>
<dbReference type="Proteomes" id="UP001283341">
    <property type="component" value="Unassembled WGS sequence"/>
</dbReference>
<dbReference type="EMBL" id="JAUEDM010000006">
    <property type="protein sequence ID" value="KAK3315176.1"/>
    <property type="molecule type" value="Genomic_DNA"/>
</dbReference>
<organism evidence="2 3">
    <name type="scientific">Apodospora peruviana</name>
    <dbReference type="NCBI Taxonomy" id="516989"/>
    <lineage>
        <taxon>Eukaryota</taxon>
        <taxon>Fungi</taxon>
        <taxon>Dikarya</taxon>
        <taxon>Ascomycota</taxon>
        <taxon>Pezizomycotina</taxon>
        <taxon>Sordariomycetes</taxon>
        <taxon>Sordariomycetidae</taxon>
        <taxon>Sordariales</taxon>
        <taxon>Lasiosphaeriaceae</taxon>
        <taxon>Apodospora</taxon>
    </lineage>
</organism>
<reference evidence="2" key="2">
    <citation type="submission" date="2023-06" db="EMBL/GenBank/DDBJ databases">
        <authorList>
            <consortium name="Lawrence Berkeley National Laboratory"/>
            <person name="Haridas S."/>
            <person name="Hensen N."/>
            <person name="Bonometti L."/>
            <person name="Westerberg I."/>
            <person name="Brannstrom I.O."/>
            <person name="Guillou S."/>
            <person name="Cros-Aarteil S."/>
            <person name="Calhoun S."/>
            <person name="Kuo A."/>
            <person name="Mondo S."/>
            <person name="Pangilinan J."/>
            <person name="Riley R."/>
            <person name="Labutti K."/>
            <person name="Andreopoulos B."/>
            <person name="Lipzen A."/>
            <person name="Chen C."/>
            <person name="Yanf M."/>
            <person name="Daum C."/>
            <person name="Ng V."/>
            <person name="Clum A."/>
            <person name="Steindorff A."/>
            <person name="Ohm R."/>
            <person name="Martin F."/>
            <person name="Silar P."/>
            <person name="Natvig D."/>
            <person name="Lalanne C."/>
            <person name="Gautier V."/>
            <person name="Ament-Velasquez S.L."/>
            <person name="Kruys A."/>
            <person name="Hutchinson M.I."/>
            <person name="Powell A.J."/>
            <person name="Barry K."/>
            <person name="Miller A.N."/>
            <person name="Grigoriev I.V."/>
            <person name="Debuchy R."/>
            <person name="Gladieux P."/>
            <person name="Thoren M.H."/>
            <person name="Johannesson H."/>
        </authorList>
    </citation>
    <scope>NUCLEOTIDE SEQUENCE</scope>
    <source>
        <strain evidence="2">CBS 118394</strain>
    </source>
</reference>
<evidence type="ECO:0000313" key="2">
    <source>
        <dbReference type="EMBL" id="KAK3315176.1"/>
    </source>
</evidence>
<sequence>MAPTPSDGDKELFLAYVKYMKTKPEVDWDDIAQHMGYKNAGVAKVRFGQVTKRLGFTTPAGRPAAASPVTTGPIAGGHSAPAGQSVAAGYVDAGPVTPTKGVKRGRAPAATSTPKRAVRPKLESFLSSPTTPATNTPAEGTTPIHPAYAGTANAPAPGRTHPWRQDRAAGQEDDDGLVYLEEGAASHGVGYTSMFGGGGHATGRDGNM</sequence>
<name>A0AAE0HYL3_9PEZI</name>
<reference evidence="2" key="1">
    <citation type="journal article" date="2023" name="Mol. Phylogenet. Evol.">
        <title>Genome-scale phylogeny and comparative genomics of the fungal order Sordariales.</title>
        <authorList>
            <person name="Hensen N."/>
            <person name="Bonometti L."/>
            <person name="Westerberg I."/>
            <person name="Brannstrom I.O."/>
            <person name="Guillou S."/>
            <person name="Cros-Aarteil S."/>
            <person name="Calhoun S."/>
            <person name="Haridas S."/>
            <person name="Kuo A."/>
            <person name="Mondo S."/>
            <person name="Pangilinan J."/>
            <person name="Riley R."/>
            <person name="LaButti K."/>
            <person name="Andreopoulos B."/>
            <person name="Lipzen A."/>
            <person name="Chen C."/>
            <person name="Yan M."/>
            <person name="Daum C."/>
            <person name="Ng V."/>
            <person name="Clum A."/>
            <person name="Steindorff A."/>
            <person name="Ohm R.A."/>
            <person name="Martin F."/>
            <person name="Silar P."/>
            <person name="Natvig D.O."/>
            <person name="Lalanne C."/>
            <person name="Gautier V."/>
            <person name="Ament-Velasquez S.L."/>
            <person name="Kruys A."/>
            <person name="Hutchinson M.I."/>
            <person name="Powell A.J."/>
            <person name="Barry K."/>
            <person name="Miller A.N."/>
            <person name="Grigoriev I.V."/>
            <person name="Debuchy R."/>
            <person name="Gladieux P."/>
            <person name="Hiltunen Thoren M."/>
            <person name="Johannesson H."/>
        </authorList>
    </citation>
    <scope>NUCLEOTIDE SEQUENCE</scope>
    <source>
        <strain evidence="2">CBS 118394</strain>
    </source>
</reference>
<evidence type="ECO:0000256" key="1">
    <source>
        <dbReference type="SAM" id="MobiDB-lite"/>
    </source>
</evidence>
<feature type="region of interest" description="Disordered" evidence="1">
    <location>
        <begin position="188"/>
        <end position="208"/>
    </location>
</feature>
<gene>
    <name evidence="2" type="ORF">B0H66DRAFT_606078</name>
</gene>
<comment type="caution">
    <text evidence="2">The sequence shown here is derived from an EMBL/GenBank/DDBJ whole genome shotgun (WGS) entry which is preliminary data.</text>
</comment>
<feature type="region of interest" description="Disordered" evidence="1">
    <location>
        <begin position="96"/>
        <end position="175"/>
    </location>
</feature>
<feature type="compositionally biased region" description="Low complexity" evidence="1">
    <location>
        <begin position="129"/>
        <end position="143"/>
    </location>
</feature>
<feature type="region of interest" description="Disordered" evidence="1">
    <location>
        <begin position="59"/>
        <end position="80"/>
    </location>
</feature>